<dbReference type="Proteomes" id="UP000198131">
    <property type="component" value="Unassembled WGS sequence"/>
</dbReference>
<evidence type="ECO:0000313" key="3">
    <source>
        <dbReference type="EMBL" id="SNC77017.1"/>
    </source>
</evidence>
<dbReference type="GO" id="GO:0005886">
    <property type="term" value="C:plasma membrane"/>
    <property type="evidence" value="ECO:0007669"/>
    <property type="project" value="InterPro"/>
</dbReference>
<feature type="chain" id="PRO_5012894452" evidence="2">
    <location>
        <begin position="26"/>
        <end position="204"/>
    </location>
</feature>
<sequence>MSGLGRVVLSSSLLLVGLMSCQKQAEEVKKRTPYSGPMLETTQVLTLISDSAKLRVRLTAPLEQIYENGDQVYAKGVNLTFLGEDGKTVVNTITGNYGKLEKNKNLYTVRGNVQVTNVEKQQRMNTEEAFYDKSKATIYTEKDMEVRVTTPTEKLTGRGLTANQDFSRYKILTPTGVFAVDPSAPTSAPAPVPATPAAVPAPVR</sequence>
<feature type="signal peptide" evidence="2">
    <location>
        <begin position="1"/>
        <end position="25"/>
    </location>
</feature>
<dbReference type="Pfam" id="PF06835">
    <property type="entry name" value="LptC"/>
    <property type="match status" value="1"/>
</dbReference>
<protein>
    <submittedName>
        <fullName evidence="3">LPS export ABC transporter protein LptC</fullName>
    </submittedName>
</protein>
<dbReference type="EMBL" id="FYEW01000002">
    <property type="protein sequence ID" value="SNC77017.1"/>
    <property type="molecule type" value="Genomic_DNA"/>
</dbReference>
<dbReference type="PROSITE" id="PS51257">
    <property type="entry name" value="PROKAR_LIPOPROTEIN"/>
    <property type="match status" value="1"/>
</dbReference>
<dbReference type="GO" id="GO:0015221">
    <property type="term" value="F:lipopolysaccharide transmembrane transporter activity"/>
    <property type="evidence" value="ECO:0007669"/>
    <property type="project" value="InterPro"/>
</dbReference>
<dbReference type="InterPro" id="IPR010664">
    <property type="entry name" value="LipoPS_assembly_LptC-rel"/>
</dbReference>
<keyword evidence="2" id="KW-0732">Signal</keyword>
<keyword evidence="4" id="KW-1185">Reference proteome</keyword>
<feature type="compositionally biased region" description="Low complexity" evidence="1">
    <location>
        <begin position="195"/>
        <end position="204"/>
    </location>
</feature>
<evidence type="ECO:0000256" key="2">
    <source>
        <dbReference type="SAM" id="SignalP"/>
    </source>
</evidence>
<dbReference type="OrthoDB" id="9812080at2"/>
<evidence type="ECO:0000313" key="4">
    <source>
        <dbReference type="Proteomes" id="UP000198131"/>
    </source>
</evidence>
<accession>A0A212UFK4</accession>
<dbReference type="Gene3D" id="2.60.450.10">
    <property type="entry name" value="Lipopolysaccharide (LPS) transport protein A like domain"/>
    <property type="match status" value="1"/>
</dbReference>
<reference evidence="4" key="1">
    <citation type="submission" date="2017-06" db="EMBL/GenBank/DDBJ databases">
        <authorList>
            <person name="Varghese N."/>
            <person name="Submissions S."/>
        </authorList>
    </citation>
    <scope>NUCLEOTIDE SEQUENCE [LARGE SCALE GENOMIC DNA]</scope>
    <source>
        <strain evidence="4">DSM 11116</strain>
    </source>
</reference>
<dbReference type="InterPro" id="IPR026265">
    <property type="entry name" value="LptC"/>
</dbReference>
<gene>
    <name evidence="3" type="ORF">SAMN06265337_3677</name>
</gene>
<organism evidence="3 4">
    <name type="scientific">Hymenobacter gelipurpurascens</name>
    <dbReference type="NCBI Taxonomy" id="89968"/>
    <lineage>
        <taxon>Bacteria</taxon>
        <taxon>Pseudomonadati</taxon>
        <taxon>Bacteroidota</taxon>
        <taxon>Cytophagia</taxon>
        <taxon>Cytophagales</taxon>
        <taxon>Hymenobacteraceae</taxon>
        <taxon>Hymenobacter</taxon>
    </lineage>
</organism>
<name>A0A212UFK4_9BACT</name>
<dbReference type="AlphaFoldDB" id="A0A212UFK4"/>
<evidence type="ECO:0000256" key="1">
    <source>
        <dbReference type="SAM" id="MobiDB-lite"/>
    </source>
</evidence>
<dbReference type="NCBIfam" id="TIGR04409">
    <property type="entry name" value="LptC_YrbK"/>
    <property type="match status" value="1"/>
</dbReference>
<feature type="region of interest" description="Disordered" evidence="1">
    <location>
        <begin position="184"/>
        <end position="204"/>
    </location>
</feature>
<proteinExistence type="predicted"/>